<accession>A0AAW5N1A5</accession>
<dbReference type="Proteomes" id="UP001204579">
    <property type="component" value="Unassembled WGS sequence"/>
</dbReference>
<evidence type="ECO:0000313" key="2">
    <source>
        <dbReference type="Proteomes" id="UP001204579"/>
    </source>
</evidence>
<proteinExistence type="predicted"/>
<dbReference type="EMBL" id="JANRHJ010000009">
    <property type="protein sequence ID" value="MCR8874122.1"/>
    <property type="molecule type" value="Genomic_DNA"/>
</dbReference>
<gene>
    <name evidence="1" type="ORF">NW209_08875</name>
</gene>
<organism evidence="1 2">
    <name type="scientific">Phocaeicola barnesiae</name>
    <dbReference type="NCBI Taxonomy" id="376804"/>
    <lineage>
        <taxon>Bacteria</taxon>
        <taxon>Pseudomonadati</taxon>
        <taxon>Bacteroidota</taxon>
        <taxon>Bacteroidia</taxon>
        <taxon>Bacteroidales</taxon>
        <taxon>Bacteroidaceae</taxon>
        <taxon>Phocaeicola</taxon>
    </lineage>
</organism>
<evidence type="ECO:0000313" key="1">
    <source>
        <dbReference type="EMBL" id="MCR8874122.1"/>
    </source>
</evidence>
<dbReference type="AlphaFoldDB" id="A0AAW5N1A5"/>
<protein>
    <submittedName>
        <fullName evidence="1">Uncharacterized protein</fullName>
    </submittedName>
</protein>
<dbReference type="RefSeq" id="WP_258335808.1">
    <property type="nucleotide sequence ID" value="NZ_JANRHJ010000009.1"/>
</dbReference>
<name>A0AAW5N1A5_9BACT</name>
<reference evidence="1 2" key="1">
    <citation type="submission" date="2022-08" db="EMBL/GenBank/DDBJ databases">
        <authorList>
            <person name="Zeman M."/>
            <person name="Kubasova T."/>
        </authorList>
    </citation>
    <scope>NUCLEOTIDE SEQUENCE [LARGE SCALE GENOMIC DNA]</scope>
    <source>
        <strain evidence="1 2">ET62</strain>
    </source>
</reference>
<comment type="caution">
    <text evidence="1">The sequence shown here is derived from an EMBL/GenBank/DDBJ whole genome shotgun (WGS) entry which is preliminary data.</text>
</comment>
<sequence>MDTRKFFKFIYAIYNGYHRNINAMCDGKLDIEDWGRVLAYKRKGFETCAFACYVESPLFRDKVGIYYNRLKESLANYEKSNWFDYDFDINKNRRTYFEQKYHIIRKREITLACEFLEKLLNEPKPIFANDKESDELSHYNLDYNEVQFKSIYTFLIDGKYLESTTSLKDFIYCFSGNGNKPQHGLKWLGSKVNLALFLAELCNNEDKKWEKAKNIFGVNGLAQSYSNTAYKKSSKNPFEGLKDTL</sequence>
<keyword evidence="2" id="KW-1185">Reference proteome</keyword>